<accession>A0A8J5VHE0</accession>
<reference evidence="2" key="2">
    <citation type="submission" date="2021-02" db="EMBL/GenBank/DDBJ databases">
        <authorList>
            <person name="Kimball J.A."/>
            <person name="Haas M.W."/>
            <person name="Macchietto M."/>
            <person name="Kono T."/>
            <person name="Duquette J."/>
            <person name="Shao M."/>
        </authorList>
    </citation>
    <scope>NUCLEOTIDE SEQUENCE</scope>
    <source>
        <tissue evidence="2">Fresh leaf tissue</tissue>
    </source>
</reference>
<organism evidence="2 3">
    <name type="scientific">Zizania palustris</name>
    <name type="common">Northern wild rice</name>
    <dbReference type="NCBI Taxonomy" id="103762"/>
    <lineage>
        <taxon>Eukaryota</taxon>
        <taxon>Viridiplantae</taxon>
        <taxon>Streptophyta</taxon>
        <taxon>Embryophyta</taxon>
        <taxon>Tracheophyta</taxon>
        <taxon>Spermatophyta</taxon>
        <taxon>Magnoliopsida</taxon>
        <taxon>Liliopsida</taxon>
        <taxon>Poales</taxon>
        <taxon>Poaceae</taxon>
        <taxon>BOP clade</taxon>
        <taxon>Oryzoideae</taxon>
        <taxon>Oryzeae</taxon>
        <taxon>Zizaniinae</taxon>
        <taxon>Zizania</taxon>
    </lineage>
</organism>
<dbReference type="Proteomes" id="UP000729402">
    <property type="component" value="Unassembled WGS sequence"/>
</dbReference>
<proteinExistence type="predicted"/>
<feature type="region of interest" description="Disordered" evidence="1">
    <location>
        <begin position="1"/>
        <end position="39"/>
    </location>
</feature>
<dbReference type="EMBL" id="JAAALK010000287">
    <property type="protein sequence ID" value="KAG8060346.1"/>
    <property type="molecule type" value="Genomic_DNA"/>
</dbReference>
<dbReference type="AlphaFoldDB" id="A0A8J5VHE0"/>
<protein>
    <submittedName>
        <fullName evidence="2">Uncharacterized protein</fullName>
    </submittedName>
</protein>
<gene>
    <name evidence="2" type="ORF">GUJ93_ZPchr0002g23651</name>
</gene>
<reference evidence="2" key="1">
    <citation type="journal article" date="2021" name="bioRxiv">
        <title>Whole Genome Assembly and Annotation of Northern Wild Rice, Zizania palustris L., Supports a Whole Genome Duplication in the Zizania Genus.</title>
        <authorList>
            <person name="Haas M."/>
            <person name="Kono T."/>
            <person name="Macchietto M."/>
            <person name="Millas R."/>
            <person name="McGilp L."/>
            <person name="Shao M."/>
            <person name="Duquette J."/>
            <person name="Hirsch C.N."/>
            <person name="Kimball J."/>
        </authorList>
    </citation>
    <scope>NUCLEOTIDE SEQUENCE</scope>
    <source>
        <tissue evidence="2">Fresh leaf tissue</tissue>
    </source>
</reference>
<evidence type="ECO:0000313" key="2">
    <source>
        <dbReference type="EMBL" id="KAG8060346.1"/>
    </source>
</evidence>
<evidence type="ECO:0000256" key="1">
    <source>
        <dbReference type="SAM" id="MobiDB-lite"/>
    </source>
</evidence>
<keyword evidence="3" id="KW-1185">Reference proteome</keyword>
<sequence>MGEQQHHGVQRGDVGAGPRQGRAVQSAASQGTVLIKGMSRRDTETPTLWGAVCGYGNSLLPMSGCG</sequence>
<evidence type="ECO:0000313" key="3">
    <source>
        <dbReference type="Proteomes" id="UP000729402"/>
    </source>
</evidence>
<comment type="caution">
    <text evidence="2">The sequence shown here is derived from an EMBL/GenBank/DDBJ whole genome shotgun (WGS) entry which is preliminary data.</text>
</comment>
<name>A0A8J5VHE0_ZIZPA</name>